<dbReference type="RefSeq" id="WP_368572326.1">
    <property type="nucleotide sequence ID" value="NZ_JBDLOU010000003.1"/>
</dbReference>
<dbReference type="EMBL" id="JBDLOU010000003">
    <property type="protein sequence ID" value="MEX3737003.1"/>
    <property type="molecule type" value="Genomic_DNA"/>
</dbReference>
<feature type="compositionally biased region" description="Polar residues" evidence="1">
    <location>
        <begin position="371"/>
        <end position="394"/>
    </location>
</feature>
<sequence>MAAKREARAANSTRYRAQQLRQADDAQQFITVTRDLALTDRAVALEQRIERLGKQAGSHRAERALLTAELAHVQGAISAQKRAQFLREIGVDPMLTDHDVTRAVYQRVGLPQPSEAALVAAYGARTDALAPPTNAKGHAVDPKGRDVVPELRISPVSGNIGALPGEPKELLRMHKRRDLIASTPAHNPETLRRLDARIAAAEAKSKVHQAHRSQSAVPAPTPANVDTAPAPVDTAPAPTEPRVHVPLTPPLTPPTTVPVTVPTTVPVSANVPPVSANVSPMSTPPAASAPTSIATTGEGHATDQRESRASMPSPEVVDANRQRVGALVESLKARGQDDETTRAQIAAVRDAEPTDSPLRVALTEAWEELTPRNSTPRDTTPNLRESRTRPQFITPSGGGSPFDALMARMGEQEREEALARVRAQRDADEHTSSSFARALAEMDG</sequence>
<proteinExistence type="predicted"/>
<evidence type="ECO:0000256" key="1">
    <source>
        <dbReference type="SAM" id="MobiDB-lite"/>
    </source>
</evidence>
<feature type="region of interest" description="Disordered" evidence="1">
    <location>
        <begin position="208"/>
        <end position="256"/>
    </location>
</feature>
<gene>
    <name evidence="2" type="ORF">ABFW12_02005</name>
</gene>
<accession>A0ABV3V6W0</accession>
<evidence type="ECO:0000313" key="3">
    <source>
        <dbReference type="Proteomes" id="UP001558474"/>
    </source>
</evidence>
<dbReference type="Proteomes" id="UP001558474">
    <property type="component" value="Unassembled WGS sequence"/>
</dbReference>
<keyword evidence="3" id="KW-1185">Reference proteome</keyword>
<organism evidence="2 3">
    <name type="scientific">Mycolicibacterium porcinum</name>
    <dbReference type="NCBI Taxonomy" id="39693"/>
    <lineage>
        <taxon>Bacteria</taxon>
        <taxon>Bacillati</taxon>
        <taxon>Actinomycetota</taxon>
        <taxon>Actinomycetes</taxon>
        <taxon>Mycobacteriales</taxon>
        <taxon>Mycobacteriaceae</taxon>
        <taxon>Mycolicibacterium</taxon>
    </lineage>
</organism>
<name>A0ABV3V6W0_9MYCO</name>
<evidence type="ECO:0000313" key="2">
    <source>
        <dbReference type="EMBL" id="MEX3737003.1"/>
    </source>
</evidence>
<reference evidence="2 3" key="1">
    <citation type="submission" date="2024-04" db="EMBL/GenBank/DDBJ databases">
        <title>Genomic Markers of Mycobacteria.</title>
        <authorList>
            <person name="Soliman M.S."/>
            <person name="Elkholy A."/>
            <person name="Soliman N.S."/>
            <person name="Abbas A."/>
            <person name="Khayrat S."/>
            <person name="Shawky S."/>
        </authorList>
    </citation>
    <scope>NUCLEOTIDE SEQUENCE [LARGE SCALE GENOMIC DNA]</scope>
    <source>
        <strain evidence="2 3">Egy-CU-AM5</strain>
    </source>
</reference>
<feature type="region of interest" description="Disordered" evidence="1">
    <location>
        <begin position="370"/>
        <end position="444"/>
    </location>
</feature>
<feature type="region of interest" description="Disordered" evidence="1">
    <location>
        <begin position="278"/>
        <end position="316"/>
    </location>
</feature>
<protein>
    <submittedName>
        <fullName evidence="2">Uncharacterized protein</fullName>
    </submittedName>
</protein>
<feature type="compositionally biased region" description="Low complexity" evidence="1">
    <location>
        <begin position="278"/>
        <end position="296"/>
    </location>
</feature>
<comment type="caution">
    <text evidence="2">The sequence shown here is derived from an EMBL/GenBank/DDBJ whole genome shotgun (WGS) entry which is preliminary data.</text>
</comment>
<feature type="compositionally biased region" description="Pro residues" evidence="1">
    <location>
        <begin position="247"/>
        <end position="256"/>
    </location>
</feature>
<feature type="compositionally biased region" description="Basic and acidic residues" evidence="1">
    <location>
        <begin position="410"/>
        <end position="431"/>
    </location>
</feature>
<feature type="compositionally biased region" description="Low complexity" evidence="1">
    <location>
        <begin position="225"/>
        <end position="237"/>
    </location>
</feature>